<feature type="compositionally biased region" description="Low complexity" evidence="1">
    <location>
        <begin position="1746"/>
        <end position="1761"/>
    </location>
</feature>
<feature type="compositionally biased region" description="Basic and acidic residues" evidence="1">
    <location>
        <begin position="2965"/>
        <end position="3014"/>
    </location>
</feature>
<feature type="compositionally biased region" description="Basic and acidic residues" evidence="1">
    <location>
        <begin position="2227"/>
        <end position="2238"/>
    </location>
</feature>
<feature type="region of interest" description="Disordered" evidence="1">
    <location>
        <begin position="2309"/>
        <end position="2369"/>
    </location>
</feature>
<feature type="region of interest" description="Disordered" evidence="1">
    <location>
        <begin position="113"/>
        <end position="153"/>
    </location>
</feature>
<feature type="compositionally biased region" description="Basic and acidic residues" evidence="1">
    <location>
        <begin position="3655"/>
        <end position="3666"/>
    </location>
</feature>
<evidence type="ECO:0000313" key="2">
    <source>
        <dbReference type="EMBL" id="CEM40500.1"/>
    </source>
</evidence>
<feature type="region of interest" description="Disordered" evidence="1">
    <location>
        <begin position="1792"/>
        <end position="2279"/>
    </location>
</feature>
<feature type="compositionally biased region" description="Basic and acidic residues" evidence="1">
    <location>
        <begin position="3084"/>
        <end position="3100"/>
    </location>
</feature>
<feature type="compositionally biased region" description="Polar residues" evidence="1">
    <location>
        <begin position="2240"/>
        <end position="2250"/>
    </location>
</feature>
<feature type="region of interest" description="Disordered" evidence="1">
    <location>
        <begin position="4224"/>
        <end position="4345"/>
    </location>
</feature>
<feature type="compositionally biased region" description="Basic and acidic residues" evidence="1">
    <location>
        <begin position="4016"/>
        <end position="4042"/>
    </location>
</feature>
<feature type="compositionally biased region" description="Acidic residues" evidence="1">
    <location>
        <begin position="2865"/>
        <end position="2877"/>
    </location>
</feature>
<feature type="compositionally biased region" description="Gly residues" evidence="1">
    <location>
        <begin position="2329"/>
        <end position="2339"/>
    </location>
</feature>
<feature type="compositionally biased region" description="Basic and acidic residues" evidence="1">
    <location>
        <begin position="2393"/>
        <end position="2404"/>
    </location>
</feature>
<dbReference type="EMBL" id="CDMZ01002050">
    <property type="protein sequence ID" value="CEM40500.1"/>
    <property type="molecule type" value="Genomic_DNA"/>
</dbReference>
<feature type="region of interest" description="Disordered" evidence="1">
    <location>
        <begin position="1253"/>
        <end position="1355"/>
    </location>
</feature>
<protein>
    <submittedName>
        <fullName evidence="2">Uncharacterized protein</fullName>
    </submittedName>
</protein>
<feature type="compositionally biased region" description="Basic and acidic residues" evidence="1">
    <location>
        <begin position="3860"/>
        <end position="3886"/>
    </location>
</feature>
<feature type="compositionally biased region" description="Polar residues" evidence="1">
    <location>
        <begin position="3559"/>
        <end position="3570"/>
    </location>
</feature>
<feature type="region of interest" description="Disordered" evidence="1">
    <location>
        <begin position="525"/>
        <end position="855"/>
    </location>
</feature>
<feature type="compositionally biased region" description="Low complexity" evidence="1">
    <location>
        <begin position="1503"/>
        <end position="1512"/>
    </location>
</feature>
<feature type="region of interest" description="Disordered" evidence="1">
    <location>
        <begin position="932"/>
        <end position="957"/>
    </location>
</feature>
<feature type="compositionally biased region" description="Low complexity" evidence="1">
    <location>
        <begin position="630"/>
        <end position="654"/>
    </location>
</feature>
<feature type="compositionally biased region" description="Gly residues" evidence="1">
    <location>
        <begin position="1936"/>
        <end position="1948"/>
    </location>
</feature>
<feature type="compositionally biased region" description="Basic and acidic residues" evidence="1">
    <location>
        <begin position="1916"/>
        <end position="1934"/>
    </location>
</feature>
<feature type="compositionally biased region" description="Gly residues" evidence="1">
    <location>
        <begin position="1814"/>
        <end position="1824"/>
    </location>
</feature>
<feature type="region of interest" description="Disordered" evidence="1">
    <location>
        <begin position="896"/>
        <end position="915"/>
    </location>
</feature>
<feature type="compositionally biased region" description="Basic and acidic residues" evidence="1">
    <location>
        <begin position="2421"/>
        <end position="2430"/>
    </location>
</feature>
<feature type="region of interest" description="Disordered" evidence="1">
    <location>
        <begin position="206"/>
        <end position="225"/>
    </location>
</feature>
<dbReference type="VEuPathDB" id="CryptoDB:Cvel_5959"/>
<feature type="compositionally biased region" description="Low complexity" evidence="1">
    <location>
        <begin position="4425"/>
        <end position="4441"/>
    </location>
</feature>
<organism evidence="2">
    <name type="scientific">Chromera velia CCMP2878</name>
    <dbReference type="NCBI Taxonomy" id="1169474"/>
    <lineage>
        <taxon>Eukaryota</taxon>
        <taxon>Sar</taxon>
        <taxon>Alveolata</taxon>
        <taxon>Colpodellida</taxon>
        <taxon>Chromeraceae</taxon>
        <taxon>Chromera</taxon>
    </lineage>
</organism>
<feature type="compositionally biased region" description="Polar residues" evidence="1">
    <location>
        <begin position="2631"/>
        <end position="2641"/>
    </location>
</feature>
<feature type="compositionally biased region" description="Basic and acidic residues" evidence="1">
    <location>
        <begin position="2183"/>
        <end position="2207"/>
    </location>
</feature>
<feature type="compositionally biased region" description="Basic and acidic residues" evidence="1">
    <location>
        <begin position="3124"/>
        <end position="3154"/>
    </location>
</feature>
<feature type="compositionally biased region" description="Basic and acidic residues" evidence="1">
    <location>
        <begin position="896"/>
        <end position="908"/>
    </location>
</feature>
<feature type="region of interest" description="Disordered" evidence="1">
    <location>
        <begin position="172"/>
        <end position="193"/>
    </location>
</feature>
<feature type="compositionally biased region" description="Polar residues" evidence="1">
    <location>
        <begin position="2502"/>
        <end position="2512"/>
    </location>
</feature>
<feature type="compositionally biased region" description="Basic and acidic residues" evidence="1">
    <location>
        <begin position="3161"/>
        <end position="3172"/>
    </location>
</feature>
<feature type="compositionally biased region" description="Basic and acidic residues" evidence="1">
    <location>
        <begin position="2930"/>
        <end position="2942"/>
    </location>
</feature>
<feature type="compositionally biased region" description="Gly residues" evidence="1">
    <location>
        <begin position="1694"/>
        <end position="1707"/>
    </location>
</feature>
<feature type="compositionally biased region" description="Basic and acidic residues" evidence="1">
    <location>
        <begin position="4055"/>
        <end position="4073"/>
    </location>
</feature>
<feature type="compositionally biased region" description="Pro residues" evidence="1">
    <location>
        <begin position="124"/>
        <end position="138"/>
    </location>
</feature>
<feature type="compositionally biased region" description="Polar residues" evidence="1">
    <location>
        <begin position="2104"/>
        <end position="2118"/>
    </location>
</feature>
<evidence type="ECO:0000256" key="1">
    <source>
        <dbReference type="SAM" id="MobiDB-lite"/>
    </source>
</evidence>
<feature type="compositionally biased region" description="Basic and acidic residues" evidence="1">
    <location>
        <begin position="750"/>
        <end position="760"/>
    </location>
</feature>
<gene>
    <name evidence="2" type="ORF">Cvel_5959</name>
</gene>
<feature type="region of interest" description="Disordered" evidence="1">
    <location>
        <begin position="4422"/>
        <end position="4441"/>
    </location>
</feature>
<feature type="compositionally biased region" description="Basic and acidic residues" evidence="1">
    <location>
        <begin position="2687"/>
        <end position="2705"/>
    </location>
</feature>
<feature type="compositionally biased region" description="Basic and acidic residues" evidence="1">
    <location>
        <begin position="479"/>
        <end position="513"/>
    </location>
</feature>
<feature type="region of interest" description="Disordered" evidence="1">
    <location>
        <begin position="1550"/>
        <end position="1570"/>
    </location>
</feature>
<feature type="compositionally biased region" description="Gly residues" evidence="1">
    <location>
        <begin position="3962"/>
        <end position="3973"/>
    </location>
</feature>
<feature type="region of interest" description="Disordered" evidence="1">
    <location>
        <begin position="3299"/>
        <end position="3707"/>
    </location>
</feature>
<feature type="region of interest" description="Disordered" evidence="1">
    <location>
        <begin position="1394"/>
        <end position="1424"/>
    </location>
</feature>
<feature type="compositionally biased region" description="Basic and acidic residues" evidence="1">
    <location>
        <begin position="3358"/>
        <end position="3372"/>
    </location>
</feature>
<feature type="compositionally biased region" description="Basic residues" evidence="1">
    <location>
        <begin position="1886"/>
        <end position="1904"/>
    </location>
</feature>
<feature type="compositionally biased region" description="Low complexity" evidence="1">
    <location>
        <begin position="3191"/>
        <end position="3204"/>
    </location>
</feature>
<feature type="compositionally biased region" description="Basic and acidic residues" evidence="1">
    <location>
        <begin position="2800"/>
        <end position="2809"/>
    </location>
</feature>
<feature type="region of interest" description="Disordered" evidence="1">
    <location>
        <begin position="2488"/>
        <end position="2540"/>
    </location>
</feature>
<feature type="region of interest" description="Disordered" evidence="1">
    <location>
        <begin position="288"/>
        <end position="323"/>
    </location>
</feature>
<feature type="compositionally biased region" description="Basic and acidic residues" evidence="1">
    <location>
        <begin position="2612"/>
        <end position="2622"/>
    </location>
</feature>
<feature type="compositionally biased region" description="Low complexity" evidence="1">
    <location>
        <begin position="4528"/>
        <end position="4544"/>
    </location>
</feature>
<feature type="compositionally biased region" description="Low complexity" evidence="1">
    <location>
        <begin position="2753"/>
        <end position="2768"/>
    </location>
</feature>
<feature type="compositionally biased region" description="Polar residues" evidence="1">
    <location>
        <begin position="775"/>
        <end position="796"/>
    </location>
</feature>
<feature type="region of interest" description="Disordered" evidence="1">
    <location>
        <begin position="1140"/>
        <end position="1168"/>
    </location>
</feature>
<feature type="region of interest" description="Disordered" evidence="1">
    <location>
        <begin position="470"/>
        <end position="513"/>
    </location>
</feature>
<feature type="compositionally biased region" description="Polar residues" evidence="1">
    <location>
        <begin position="3395"/>
        <end position="3404"/>
    </location>
</feature>
<feature type="region of interest" description="Disordered" evidence="1">
    <location>
        <begin position="1503"/>
        <end position="1524"/>
    </location>
</feature>
<feature type="compositionally biased region" description="Polar residues" evidence="1">
    <location>
        <begin position="292"/>
        <end position="301"/>
    </location>
</feature>
<feature type="compositionally biased region" description="Low complexity" evidence="1">
    <location>
        <begin position="765"/>
        <end position="774"/>
    </location>
</feature>
<feature type="region of interest" description="Disordered" evidence="1">
    <location>
        <begin position="3793"/>
        <end position="4086"/>
    </location>
</feature>
<feature type="region of interest" description="Disordered" evidence="1">
    <location>
        <begin position="1586"/>
        <end position="1615"/>
    </location>
</feature>
<feature type="compositionally biased region" description="Polar residues" evidence="1">
    <location>
        <begin position="2435"/>
        <end position="2446"/>
    </location>
</feature>
<feature type="compositionally biased region" description="Basic and acidic residues" evidence="1">
    <location>
        <begin position="1555"/>
        <end position="1564"/>
    </location>
</feature>
<feature type="compositionally biased region" description="Polar residues" evidence="1">
    <location>
        <begin position="4287"/>
        <end position="4309"/>
    </location>
</feature>
<feature type="region of interest" description="Disordered" evidence="1">
    <location>
        <begin position="2387"/>
        <end position="2474"/>
    </location>
</feature>
<feature type="compositionally biased region" description="Gly residues" evidence="1">
    <location>
        <begin position="2001"/>
        <end position="2010"/>
    </location>
</feature>
<feature type="compositionally biased region" description="Polar residues" evidence="1">
    <location>
        <begin position="730"/>
        <end position="740"/>
    </location>
</feature>
<feature type="compositionally biased region" description="Low complexity" evidence="1">
    <location>
        <begin position="2565"/>
        <end position="2587"/>
    </location>
</feature>
<feature type="region of interest" description="Disordered" evidence="1">
    <location>
        <begin position="4376"/>
        <end position="4407"/>
    </location>
</feature>
<feature type="region of interest" description="Disordered" evidence="1">
    <location>
        <begin position="2565"/>
        <end position="3206"/>
    </location>
</feature>
<feature type="compositionally biased region" description="Polar residues" evidence="1">
    <location>
        <begin position="4271"/>
        <end position="4281"/>
    </location>
</feature>
<feature type="compositionally biased region" description="Polar residues" evidence="1">
    <location>
        <begin position="1950"/>
        <end position="1959"/>
    </location>
</feature>
<feature type="compositionally biased region" description="Polar residues" evidence="1">
    <location>
        <begin position="2082"/>
        <end position="2096"/>
    </location>
</feature>
<feature type="compositionally biased region" description="Basic and acidic residues" evidence="1">
    <location>
        <begin position="1721"/>
        <end position="1738"/>
    </location>
</feature>
<feature type="compositionally biased region" description="Basic and acidic residues" evidence="1">
    <location>
        <begin position="802"/>
        <end position="813"/>
    </location>
</feature>
<feature type="compositionally biased region" description="Gly residues" evidence="1">
    <location>
        <begin position="2643"/>
        <end position="2654"/>
    </location>
</feature>
<feature type="compositionally biased region" description="Low complexity" evidence="1">
    <location>
        <begin position="2143"/>
        <end position="2154"/>
    </location>
</feature>
<feature type="compositionally biased region" description="Basic and acidic residues" evidence="1">
    <location>
        <begin position="3982"/>
        <end position="3999"/>
    </location>
</feature>
<feature type="compositionally biased region" description="Gly residues" evidence="1">
    <location>
        <begin position="2060"/>
        <end position="2072"/>
    </location>
</feature>
<feature type="compositionally biased region" description="Acidic residues" evidence="1">
    <location>
        <begin position="2208"/>
        <end position="2223"/>
    </location>
</feature>
<reference evidence="2" key="1">
    <citation type="submission" date="2014-11" db="EMBL/GenBank/DDBJ databases">
        <authorList>
            <person name="Otto D Thomas"/>
            <person name="Naeem Raeece"/>
        </authorList>
    </citation>
    <scope>NUCLEOTIDE SEQUENCE</scope>
</reference>
<proteinExistence type="predicted"/>
<feature type="compositionally biased region" description="Low complexity" evidence="1">
    <location>
        <begin position="1269"/>
        <end position="1291"/>
    </location>
</feature>
<sequence>MWQPCQDLCGSNLTTSSNEAPPSSLTGAAECIDLRHAAQPPRAAPVQPVAMRTAPGPHAHLIPPPAPSTLSNPSSTLISPLSPFACVPVAAPLLVSKDVQSLYKTSKELNRAEVQKSPASPVAPGFPPFSPLSPPLSPLSPSGQQLHPTRHPDHEASCLPLCESLCTKAKHSRQAEPNHSPLSPPEGQSASPLSASLLPEARVQLSPRPTDHLPPHPYPSSYPGRPVLLSPPNSAAFRDSTLPIPARGISLTSAFPPASSALVPRLPHHTYAGPVSAVGGALPVHDGRQVIGSPSKTSPIRSQGGQGQAQEQPGQGHGAGTTTMFQTVSPGLLKDPASAMMISPRGVSVFPLPASPSLHPPLSEVVRPNVPPLDRALRHAAALAAQARHAVNLRRPPAHSQPPPQPSIVAPAVHVRVQYPLSGAATTQSFPQRQQAPFCFSAQSGAPSVPAGRGLTTSMASIVRSTPVRKVTGTVAAEGNRDKDGDRLKTEPPDRSPREMAAHSVEGAKEREGCNMREGMGLCGISSSHLPPSPDSVSAPGISSFACSASSAAPPIASEGQQPGEGGGEQRGDKATPPPRLSEKKGKGKAAPPSSLPPVPKGHQSRHSSRREDGAGRRSGGLASFRRDPSSSSSSSSKKDTGQPSQSSASPGQPLKKSISTSDPRQPRQQQQQPGLESCRSPSLSREQKRRPSNPSNQPASAANHAHGSGRRQSGDSRQSVDNGKVAQRSPRTALSNPSASFLPASDSAKAGERQRDSKGGRGSASGSRVVSSGLQQTRVRSEQTGTRSVVPQSFSLLRRSPTTEKEKGKKGVDGFSSSAVGRAEGVAAEKTCDRQQDLTEEVSETMRGPAGGREDAERGARLRLFCLCVKGLLERKVRARFSRALRDLFSSLSDRNREKRTEEKEQQEGLEEEVGDQTFFPLPSARPLVLPDESRGVHQGRGEASASNRRGEVKESGQGVVVAQVGGVGAPGVKGFGCSDSGLLESGCLAEGPTVKGGSEALQNSSSGIKVGSAGRGSAQGGSFSAVMAKGCSREDDLPPAPRSAASGRREMGEGVFAPLSVLSSSVASSSSSATAPACASHPAGIREWTMVHSPALGSAAHLFGSFRFGWEGNPAAAAAVGTGVGGGLPAISEGYSFSDPGGDVGSEGPMGLPDGCKNIDTPKKESLNAPSVSARLGAQDAVGSVGFETWGGESGANTETSVQIQLHPSTLSDGATMGEGANFQKAATAAAAAGVSDDPSPPSFPLHQTAATAAARDPVPPPIGPTPASLSVSSSSSSSSSVEPSSSDSADPDPSPASSPAALERLQVPPHSRPDAGTDSSVSVSVATSRTRRGEGEGGIDLQNENELEEEGGQNYIPLSVSPAFRREGDQVQGCLPSTSARASVVPDSPSVALIYPSSSPPSALPTQRRQGQPGPPSPPQQLRVALELDLSRILQEAVHRHQLGEQLGHRAENAGGRAERGRLHGEFDGAEGQQQHWRGQSLVPSDPQGVRAAAAAAAAIPSPSPSSASHLRGAPEGTGDNLRFGLDDPNLEAKVALLSRRFLQDLSEESGEVNRDRHPSEGEMIALPGAEGSSWRDRIERGERGEGREMETESAVVRSPVRSGSTPTGVRPTDAVAVRFSHARERQREGGVGVGVEVRNPSTVTAETDRHSDATAVFTGNAAGAAQWPPRQATPPLPSSPNSFTGRQEGVVGGGRHAGDGETGGALAQQGDGPLDSADGRSSRGARERETERDASSPSQQVPLSSRCPRCHRSSSLLNPRSDLQTETDPGLVRQSGCPSCSLICQQQQPLPQTSSSFIPETSTSPRRSGGRIGSRGGVGSLCGEREGRERSRRGRHNNRGVAAAGPMIGETETVHGGGRERRVSEGAPSPGSSQQPNVAGRRSSHASHEHRRRRSRSARHRQGESQQHPLRKCHESAVVAERDGHLDLPERAGGGARPRLGSGGSETTVASSLLSGQRERGGHIGTVSHGSAQPPLGQSEDSSAGMKVRLQTSQPDGRGGGGGGGASPSAGRHRGDSGCRRRERDDRGHRRGHRRQAKGLSSSAEPLQGVCDGGSETAGGGGGGGGGGHGRRGHTRVPSRQFNQHTDGSVSQPPSPPARRNSSGSAVLLSTSPRIVSDEAGVHLGRGLSVGGGPTRLHAPSSLSPRAASPFGGAAQHLRSPREGTGSSGGLRFPPEALNRLENDLRGGIGDERDGDDLLRSEIDSEDESEGGMEFEESASDISTDRTSETRAESIPESSPRMSVSASRLGDHQMTVGPSSGVLDALSLPGGDRGEMPFSLQAGPMGSSPAAAAAAGGWSGGGNSIGGGMEPLSPLPPAGAAATGAFGGAVGGLGGRSEWSPSVFLSHAPHPPMQGSPSDAAAAASVSLEGRGSSAAAAAAAVFSGGGHNGREREMERERGSSPTSRAPHLQAGGVGPERDREREIRGLSSRGMQRETQTASYFGSMGGIGGRNVPQTIAPGPSDRLLGASRELHGRGRGGIVEGGGVLLIHPPDRLSSDLSGSQTEAADSSLDPNGVSRPGEAAQPFQAGGGSSSSVAADMISAVAAVDAADAVAAASANSVRQLAASLSSSSANAHSKSPRSTAGAGEREGQGRIWSVGPLNLLEGGRGEGRSEIRGNGRTRTGRSNEMSRGTWGQSLAGGFGSRGLGGSSEPPHSPPVEEEHDRPSNSSSYENESEEGEGEEHSCEMRERSGERGRETRASMSGRVGRKKAGGSGLSSKKAANKKTRGKSLSPHAPRPSDSPPPSPSAAAAAASAAPPFSFSRKGSARGSIDPGAVSQQGVPPGDPSSCSDDVTGGKRLDEPAPRFPEAVSGVDRDNSVIGGVSESGRALENPENGWARGRGGKMGVSEGEGKERKGDEDEEEEEEEEETDTGVLVAPLLLLSAGEGEGVAEKSGAAERGGSESVEGGLAELLESQSSLGQGGENEREREGERDAAVVESFLKALRPVEEIEGGAGPGVEEKNGSDGVERGLAEMGRERESRDGSRLKEKGEPKGRGGRGRGREREGKGSAPDGCVMNGQKGRTAKGRGDGGGGGDSSPDSSESEEINSFDDRGKPEEDDDSPALSSDDPSGRLHGFPHAEKKKTGEKGSRSDFHPGSGDEQVAETSGDIMRLSCEPGRSRAQRDGVDGRGTVDSEGSAENRLHEQINPHKHCSGKGEGDNREKSNDSPPGSILWKGRGPTSQIQASSFSQNLQQQLSDHSRRSSDVLELARLRSASLSLSGSGNSLDLLSGLGESVVAAAGAGRLLEFYAFRRLSRSVEMATVRITASALHTWKSRVRELELWKLLLGGGSGSAGGMTVSRSSSHSPREEGVGVPVVPPTSIDEIGEASSSSLQMETERRKKEAAVLQAREGQEGKKGDVNKEDPQPEVLGGFDPTRDISPPPPPPQTGRTNSSRLFSSLPHADDAAFPFPSCKRPEGAQAASPHAAFRPPPLPGPHSFPSICSPRARQEKETEQGTVFDSFSHAPPVPLLSHAHGQAERDSEFWRLLQGTGGPVHSASVPVGGAKSDFPPHPQGAAGGRFPSPVHSPPKKSQQHQPRLPRPTATAAEHQRTTPPMGSPQRGSASRAGAPPDEGRRPLLQAPEQVQEGHRAVSPLKSLIPPLPAVSIGSQPLQPTLGRGHSFLKVGQRKEQESSEGSGEPSEGGDQETGAKRTEGKDIKAAVAGGGDGEFGEREGAELLSAASQATSSSPSPPSLLESLTDQLKERLARLQQLQVLQAAAARKANANARPADDPDCRPEASSAPPSSTVKKTAAPALPRLHRALMRLQREIAVLLACRGQLIKSERRGGDAAAPFLSPPRHEMSAVPGRPLVSSSARPRAALGGQSGGDVPAASAHPSERSPLSSESPPVLPREQKGAERGENDRVLQDRDGGDAREGEAAGWSLTPEVASPQLATGTLQVSPAGAVGVQETTELRGSRTSPCGSPSLDGGFNSPSGAPETPGLGRRLGGRLKEGGGPLERGGGGENSTSSGLSGREREGQRWGERDHHDDTTPFVNGSAPPRSKKWSKLVDEREGKGRDREEAENEPADREGGKDGVAIKARARGSNHLDESAKGEEEEKEKGEEQGPELPSSSVLSPNPASLIEAQRLLQSLLLLQKRTAPFQRDPSNGPQNPTANSTVHSVFDGGGGGGNVTLPNRHEGGHTVVTPTIVTPGWAPTVAFQKEQQPTETLSHGWRLQAKSRAEGQLARSSVGRLQGLTAAVHHLESVPPPAAARLRMQAPKQARGDPSLPSVTVVQTRERRRSQGSSGFAPPVRRGGRGSVAGQQQRQQRASVGSAGSRYSLSNQQEAGRAQPSSATSTAVMRGGERPAPPYPPLGTRFLHQQQSLPHSPPGSGGDPVLAVSVLHNPLGKAPADAVTVARSYENPVSMGGQRARVRGTGGTGISGVSVPPRLRPSGPTVTHAAGKFHRDLAFRANPPLSSSPSPSPGLSSSATAQRALATYAAAQSRGRSGSASVLLPRAATVSSAAASASVPPPTSAGRVRAVSRGSVQTQQVGQRGGLGRFSAGIQTTAAATERETPSFGPPSRAGAAGPRAFEGTGGAAVPFAALSRAAIRDSDGAAEGVTGPVASRQVRRALEAEGVCGDAHERPVAAMQPEFHMANAPQSAQSETRGRRPVGLSLEEGLGGVSSEVEGLTAGAAMRSSTAGSAGISLSVEQQVKILHALRKFQTVRQQNETSS</sequence>
<feature type="compositionally biased region" description="Pro residues" evidence="1">
    <location>
        <begin position="2741"/>
        <end position="2752"/>
    </location>
</feature>
<accession>A0A0G4H9K1</accession>
<feature type="compositionally biased region" description="Basic and acidic residues" evidence="1">
    <location>
        <begin position="2017"/>
        <end position="2032"/>
    </location>
</feature>
<feature type="compositionally biased region" description="Low complexity" evidence="1">
    <location>
        <begin position="3684"/>
        <end position="3707"/>
    </location>
</feature>
<feature type="region of interest" description="Disordered" evidence="1">
    <location>
        <begin position="1668"/>
        <end position="1779"/>
    </location>
</feature>
<feature type="compositionally biased region" description="Low complexity" evidence="1">
    <location>
        <begin position="1317"/>
        <end position="1331"/>
    </location>
</feature>
<feature type="region of interest" description="Disordered" evidence="1">
    <location>
        <begin position="3731"/>
        <end position="3761"/>
    </location>
</feature>
<feature type="region of interest" description="Disordered" evidence="1">
    <location>
        <begin position="4474"/>
        <end position="4544"/>
    </location>
</feature>
<name>A0A0G4H9K1_9ALVE</name>
<feature type="compositionally biased region" description="Low complexity" evidence="1">
    <location>
        <begin position="542"/>
        <end position="562"/>
    </location>
</feature>